<dbReference type="EMBL" id="JAJKFW010000056">
    <property type="protein sequence ID" value="MCC9644547.1"/>
    <property type="molecule type" value="Genomic_DNA"/>
</dbReference>
<reference evidence="2" key="1">
    <citation type="submission" date="2021-11" db="EMBL/GenBank/DDBJ databases">
        <title>Genome sequence.</title>
        <authorList>
            <person name="Sun Q."/>
        </authorList>
    </citation>
    <scope>NUCLEOTIDE SEQUENCE</scope>
    <source>
        <strain evidence="2">JC740</strain>
    </source>
</reference>
<keyword evidence="3" id="KW-1185">Reference proteome</keyword>
<evidence type="ECO:0000313" key="3">
    <source>
        <dbReference type="Proteomes" id="UP001430306"/>
    </source>
</evidence>
<evidence type="ECO:0000313" key="2">
    <source>
        <dbReference type="EMBL" id="MCC9644547.1"/>
    </source>
</evidence>
<name>A0ABS8NLV2_9BACT</name>
<dbReference type="InterPro" id="IPR012433">
    <property type="entry name" value="Imm11"/>
</dbReference>
<evidence type="ECO:0000259" key="1">
    <source>
        <dbReference type="Pfam" id="PF07791"/>
    </source>
</evidence>
<dbReference type="Pfam" id="PF07791">
    <property type="entry name" value="Imm11"/>
    <property type="match status" value="1"/>
</dbReference>
<gene>
    <name evidence="2" type="ORF">LOC71_19920</name>
</gene>
<accession>A0ABS8NLV2</accession>
<proteinExistence type="predicted"/>
<sequence>MPQELFSLKFEYDDPRFSQFSFPEDAPSYFGNQHLSKDFDSDKPGKLDWNPHKLADVWEPQKVIGDVAGFCDYPTVDNKPAFSARAVAVLRDLLEPCGELLPLLTPIGEYFAFNIQVVSDALDREHSNASLGDPGSNKETAFGIKHFVFSESLLGYHAIFRVREYPPMVVVSDQFKTRAEDAGLNGLHFAKIWPYAADESWDDIDRQLSRKRKREGKLAELRGQSIEIKLPISVDPKDYDEPTEEQYRNAFALADKIKSAFSKLGADTGGFMGAVSSVDPGEQGFSINIVCPDAQKAFQVCEPILRSTRWPFPMDVVIVPGNPFDRKVKPQIIEIV</sequence>
<dbReference type="Proteomes" id="UP001430306">
    <property type="component" value="Unassembled WGS sequence"/>
</dbReference>
<protein>
    <recommendedName>
        <fullName evidence="1">Immunity MXAN-0049 protein domain-containing protein</fullName>
    </recommendedName>
</protein>
<organism evidence="2 3">
    <name type="scientific">Rhodopirellula halodulae</name>
    <dbReference type="NCBI Taxonomy" id="2894198"/>
    <lineage>
        <taxon>Bacteria</taxon>
        <taxon>Pseudomonadati</taxon>
        <taxon>Planctomycetota</taxon>
        <taxon>Planctomycetia</taxon>
        <taxon>Pirellulales</taxon>
        <taxon>Pirellulaceae</taxon>
        <taxon>Rhodopirellula</taxon>
    </lineage>
</organism>
<comment type="caution">
    <text evidence="2">The sequence shown here is derived from an EMBL/GenBank/DDBJ whole genome shotgun (WGS) entry which is preliminary data.</text>
</comment>
<feature type="domain" description="Immunity MXAN-0049 protein" evidence="1">
    <location>
        <begin position="109"/>
        <end position="192"/>
    </location>
</feature>
<dbReference type="RefSeq" id="WP_230276268.1">
    <property type="nucleotide sequence ID" value="NZ_JAJKFW010000056.1"/>
</dbReference>